<proteinExistence type="predicted"/>
<dbReference type="InterPro" id="IPR003251">
    <property type="entry name" value="Rr_diiron-bd_dom"/>
</dbReference>
<protein>
    <submittedName>
        <fullName evidence="2">Ferritin family protein</fullName>
    </submittedName>
</protein>
<geneLocation type="plasmid" evidence="2">
    <name>unnamed</name>
</geneLocation>
<dbReference type="RefSeq" id="WP_322463928.1">
    <property type="nucleotide sequence ID" value="NZ_JAXOJX010000001.1"/>
</dbReference>
<evidence type="ECO:0000259" key="1">
    <source>
        <dbReference type="Pfam" id="PF02915"/>
    </source>
</evidence>
<dbReference type="EMBL" id="JAXOJX010000001">
    <property type="protein sequence ID" value="MDZ5455233.1"/>
    <property type="molecule type" value="Genomic_DNA"/>
</dbReference>
<keyword evidence="2" id="KW-0614">Plasmid</keyword>
<comment type="caution">
    <text evidence="2">The sequence shown here is derived from an EMBL/GenBank/DDBJ whole genome shotgun (WGS) entry which is preliminary data.</text>
</comment>
<dbReference type="Gene3D" id="1.20.1260.10">
    <property type="match status" value="1"/>
</dbReference>
<dbReference type="Pfam" id="PF02915">
    <property type="entry name" value="Rubrerythrin"/>
    <property type="match status" value="1"/>
</dbReference>
<gene>
    <name evidence="2" type="ORF">SM757_01470</name>
</gene>
<organism evidence="2 3">
    <name type="scientific">Azohydromonas lata</name>
    <dbReference type="NCBI Taxonomy" id="45677"/>
    <lineage>
        <taxon>Bacteria</taxon>
        <taxon>Pseudomonadati</taxon>
        <taxon>Pseudomonadota</taxon>
        <taxon>Betaproteobacteria</taxon>
        <taxon>Burkholderiales</taxon>
        <taxon>Sphaerotilaceae</taxon>
        <taxon>Azohydromonas</taxon>
    </lineage>
</organism>
<sequence>MRKPLLDHQPHIGEVSLSVLIGVANAIERESVQRYDALAELMQRRGDAATAEAFRAMRDEERAHVDAVEHWAGALGQPVPDTADFSWWLPPEMASAWGDVAGSALLSPYRAYAIAADNEQRAFALYSYLAAQASDPAVAAQAERLALEELRHASLMRRWRRKAWHRERRQLLPPPPTVTTQEALESLLAQQESGIARRHRAVAAALRTQGDEESARLLEDELSTTPLRPYVEEAALLENAMHGASVVSLLVWAQEPLETLSETLEAIMRSSEGHLFTAAETALGRVVRRLGRLALQIERRMRT</sequence>
<dbReference type="CDD" id="cd01045">
    <property type="entry name" value="Ferritin_like_AB"/>
    <property type="match status" value="1"/>
</dbReference>
<name>A0ABU5I823_9BURK</name>
<dbReference type="InterPro" id="IPR012347">
    <property type="entry name" value="Ferritin-like"/>
</dbReference>
<dbReference type="SUPFAM" id="SSF47240">
    <property type="entry name" value="Ferritin-like"/>
    <property type="match status" value="1"/>
</dbReference>
<dbReference type="Proteomes" id="UP001293718">
    <property type="component" value="Unassembled WGS sequence"/>
</dbReference>
<accession>A0ABU5I823</accession>
<keyword evidence="3" id="KW-1185">Reference proteome</keyword>
<reference evidence="2 3" key="1">
    <citation type="submission" date="2023-11" db="EMBL/GenBank/DDBJ databases">
        <title>Draft genome of Azohydromonas lata strain H1 (DSM1123), a polyhydroxyalkanoate producer.</title>
        <authorList>
            <person name="Traversa D."/>
            <person name="D'Addabbo P."/>
            <person name="Pazzani C."/>
            <person name="Manzari C."/>
            <person name="Chiara M."/>
            <person name="Scrascia M."/>
        </authorList>
    </citation>
    <scope>NUCLEOTIDE SEQUENCE [LARGE SCALE GENOMIC DNA]</scope>
    <source>
        <strain evidence="2 3">H1</strain>
        <plasmid evidence="2">unnamed</plasmid>
    </source>
</reference>
<evidence type="ECO:0000313" key="3">
    <source>
        <dbReference type="Proteomes" id="UP001293718"/>
    </source>
</evidence>
<dbReference type="InterPro" id="IPR009078">
    <property type="entry name" value="Ferritin-like_SF"/>
</dbReference>
<feature type="domain" description="Rubrerythrin diiron-binding" evidence="1">
    <location>
        <begin position="115"/>
        <end position="220"/>
    </location>
</feature>
<evidence type="ECO:0000313" key="2">
    <source>
        <dbReference type="EMBL" id="MDZ5455233.1"/>
    </source>
</evidence>